<dbReference type="GO" id="GO:0006352">
    <property type="term" value="P:DNA-templated transcription initiation"/>
    <property type="evidence" value="ECO:0007669"/>
    <property type="project" value="InterPro"/>
</dbReference>
<sequence length="194" mass="21463">MTEPEPVSDRVLIERSLTEPERFAAVFDRHCTEIFRYLARRLGPDLAEDATAETFLTAFRKRGGFSAERQDARPWLYGIATRTVGEHRRAERRRRKALGRVDLPATAEPFEEGVAGRVTAQQLGGRLTGALGGLSTAERDLLLLIAWADLTYEEAAEALGVPVGTVRSRLHRARKKARKALGGIDPLSITETLA</sequence>
<evidence type="ECO:0000256" key="3">
    <source>
        <dbReference type="ARBA" id="ARBA00023082"/>
    </source>
</evidence>
<dbReference type="InterPro" id="IPR007627">
    <property type="entry name" value="RNA_pol_sigma70_r2"/>
</dbReference>
<dbReference type="InterPro" id="IPR013324">
    <property type="entry name" value="RNA_pol_sigma_r3/r4-like"/>
</dbReference>
<feature type="domain" description="RNA polymerase sigma factor 70 region 4 type 2" evidence="6">
    <location>
        <begin position="127"/>
        <end position="176"/>
    </location>
</feature>
<keyword evidence="3" id="KW-0731">Sigma factor</keyword>
<gene>
    <name evidence="7" type="ORF">FB559_2713</name>
</gene>
<reference evidence="7 8" key="1">
    <citation type="submission" date="2019-06" db="EMBL/GenBank/DDBJ databases">
        <title>Sequencing the genomes of 1000 actinobacteria strains.</title>
        <authorList>
            <person name="Klenk H.-P."/>
        </authorList>
    </citation>
    <scope>NUCLEOTIDE SEQUENCE [LARGE SCALE GENOMIC DNA]</scope>
    <source>
        <strain evidence="7 8">DSM 102200</strain>
    </source>
</reference>
<dbReference type="SUPFAM" id="SSF88659">
    <property type="entry name" value="Sigma3 and sigma4 domains of RNA polymerase sigma factors"/>
    <property type="match status" value="1"/>
</dbReference>
<dbReference type="InterPro" id="IPR039425">
    <property type="entry name" value="RNA_pol_sigma-70-like"/>
</dbReference>
<dbReference type="GO" id="GO:0003677">
    <property type="term" value="F:DNA binding"/>
    <property type="evidence" value="ECO:0007669"/>
    <property type="project" value="InterPro"/>
</dbReference>
<name>A0A543CJS6_9ACTN</name>
<dbReference type="InterPro" id="IPR014284">
    <property type="entry name" value="RNA_pol_sigma-70_dom"/>
</dbReference>
<dbReference type="Gene3D" id="1.10.10.10">
    <property type="entry name" value="Winged helix-like DNA-binding domain superfamily/Winged helix DNA-binding domain"/>
    <property type="match status" value="1"/>
</dbReference>
<dbReference type="InterPro" id="IPR013325">
    <property type="entry name" value="RNA_pol_sigma_r2"/>
</dbReference>
<dbReference type="NCBIfam" id="TIGR02937">
    <property type="entry name" value="sigma70-ECF"/>
    <property type="match status" value="1"/>
</dbReference>
<comment type="caution">
    <text evidence="7">The sequence shown here is derived from an EMBL/GenBank/DDBJ whole genome shotgun (WGS) entry which is preliminary data.</text>
</comment>
<dbReference type="Gene3D" id="1.10.1740.10">
    <property type="match status" value="1"/>
</dbReference>
<dbReference type="SUPFAM" id="SSF88946">
    <property type="entry name" value="Sigma2 domain of RNA polymerase sigma factors"/>
    <property type="match status" value="1"/>
</dbReference>
<evidence type="ECO:0000259" key="6">
    <source>
        <dbReference type="Pfam" id="PF08281"/>
    </source>
</evidence>
<dbReference type="Pfam" id="PF08281">
    <property type="entry name" value="Sigma70_r4_2"/>
    <property type="match status" value="1"/>
</dbReference>
<dbReference type="RefSeq" id="WP_141955907.1">
    <property type="nucleotide sequence ID" value="NZ_VFOZ01000001.1"/>
</dbReference>
<feature type="domain" description="RNA polymerase sigma-70 region 2" evidence="5">
    <location>
        <begin position="27"/>
        <end position="94"/>
    </location>
</feature>
<keyword evidence="2" id="KW-0805">Transcription regulation</keyword>
<comment type="similarity">
    <text evidence="1">Belongs to the sigma-70 factor family. ECF subfamily.</text>
</comment>
<dbReference type="GO" id="GO:0016987">
    <property type="term" value="F:sigma factor activity"/>
    <property type="evidence" value="ECO:0007669"/>
    <property type="project" value="UniProtKB-KW"/>
</dbReference>
<evidence type="ECO:0000256" key="1">
    <source>
        <dbReference type="ARBA" id="ARBA00010641"/>
    </source>
</evidence>
<organism evidence="7 8">
    <name type="scientific">Actinoallomurus bryophytorum</name>
    <dbReference type="NCBI Taxonomy" id="1490222"/>
    <lineage>
        <taxon>Bacteria</taxon>
        <taxon>Bacillati</taxon>
        <taxon>Actinomycetota</taxon>
        <taxon>Actinomycetes</taxon>
        <taxon>Streptosporangiales</taxon>
        <taxon>Thermomonosporaceae</taxon>
        <taxon>Actinoallomurus</taxon>
    </lineage>
</organism>
<dbReference type="Pfam" id="PF04542">
    <property type="entry name" value="Sigma70_r2"/>
    <property type="match status" value="1"/>
</dbReference>
<keyword evidence="8" id="KW-1185">Reference proteome</keyword>
<dbReference type="EMBL" id="VFOZ01000001">
    <property type="protein sequence ID" value="TQL97137.1"/>
    <property type="molecule type" value="Genomic_DNA"/>
</dbReference>
<dbReference type="InterPro" id="IPR013249">
    <property type="entry name" value="RNA_pol_sigma70_r4_t2"/>
</dbReference>
<dbReference type="InterPro" id="IPR036388">
    <property type="entry name" value="WH-like_DNA-bd_sf"/>
</dbReference>
<dbReference type="AlphaFoldDB" id="A0A543CJS6"/>
<accession>A0A543CJS6</accession>
<proteinExistence type="inferred from homology"/>
<evidence type="ECO:0000313" key="7">
    <source>
        <dbReference type="EMBL" id="TQL97137.1"/>
    </source>
</evidence>
<protein>
    <submittedName>
        <fullName evidence="7">RNA polymerase sigma-70 factor (ECF subfamily)</fullName>
    </submittedName>
</protein>
<keyword evidence="4" id="KW-0804">Transcription</keyword>
<evidence type="ECO:0000259" key="5">
    <source>
        <dbReference type="Pfam" id="PF04542"/>
    </source>
</evidence>
<dbReference type="Proteomes" id="UP000316096">
    <property type="component" value="Unassembled WGS sequence"/>
</dbReference>
<dbReference type="PANTHER" id="PTHR43133:SF25">
    <property type="entry name" value="RNA POLYMERASE SIGMA FACTOR RFAY-RELATED"/>
    <property type="match status" value="1"/>
</dbReference>
<evidence type="ECO:0000313" key="8">
    <source>
        <dbReference type="Proteomes" id="UP000316096"/>
    </source>
</evidence>
<dbReference type="PANTHER" id="PTHR43133">
    <property type="entry name" value="RNA POLYMERASE ECF-TYPE SIGMA FACTO"/>
    <property type="match status" value="1"/>
</dbReference>
<dbReference type="CDD" id="cd06171">
    <property type="entry name" value="Sigma70_r4"/>
    <property type="match status" value="1"/>
</dbReference>
<dbReference type="OrthoDB" id="5518337at2"/>
<evidence type="ECO:0000256" key="4">
    <source>
        <dbReference type="ARBA" id="ARBA00023163"/>
    </source>
</evidence>
<evidence type="ECO:0000256" key="2">
    <source>
        <dbReference type="ARBA" id="ARBA00023015"/>
    </source>
</evidence>